<dbReference type="RefSeq" id="WP_184131902.1">
    <property type="nucleotide sequence ID" value="NZ_JACHDD010000008.1"/>
</dbReference>
<sequence length="229" mass="25114">MMFDSTVALMRATALHAALLSDGAQMPAIPFWRARCSTLVETLQQQMQDRNFPATDIEEVSLAQCVLLDELTLHALPSNQHEEWLRDTLQRRFHGVRDGPALVWERIETVVDGAGRDLACLEFYSMLLGLGFDGGRRDANAYLERAKSAANSHRCDTAVLSTSDVPDTAMTLSNSIRPSDRSRIPHLRRTVAGFIAGAIAVASLWAALDLGLDAAIRGLPQPSSRQSTQ</sequence>
<dbReference type="AlphaFoldDB" id="A0A7W8QB86"/>
<dbReference type="PANTHER" id="PTHR38033:SF1">
    <property type="entry name" value="DOTU FAMILY TYPE IV_VI SECRETION SYSTEM PROTEIN"/>
    <property type="match status" value="1"/>
</dbReference>
<feature type="transmembrane region" description="Helical" evidence="1">
    <location>
        <begin position="191"/>
        <end position="212"/>
    </location>
</feature>
<proteinExistence type="predicted"/>
<dbReference type="Pfam" id="PF09850">
    <property type="entry name" value="DotU"/>
    <property type="match status" value="1"/>
</dbReference>
<evidence type="ECO:0000313" key="3">
    <source>
        <dbReference type="EMBL" id="MBB5427130.1"/>
    </source>
</evidence>
<protein>
    <submittedName>
        <fullName evidence="3">Type VI secretion system protein ImpK</fullName>
    </submittedName>
</protein>
<evidence type="ECO:0000259" key="2">
    <source>
        <dbReference type="Pfam" id="PF09850"/>
    </source>
</evidence>
<dbReference type="PANTHER" id="PTHR38033">
    <property type="entry name" value="MEMBRANE PROTEIN-RELATED"/>
    <property type="match status" value="1"/>
</dbReference>
<feature type="domain" description="Type IV / VI secretion system DotU" evidence="2">
    <location>
        <begin position="8"/>
        <end position="207"/>
    </location>
</feature>
<keyword evidence="4" id="KW-1185">Reference proteome</keyword>
<dbReference type="Proteomes" id="UP000592780">
    <property type="component" value="Unassembled WGS sequence"/>
</dbReference>
<keyword evidence="1" id="KW-0472">Membrane</keyword>
<gene>
    <name evidence="3" type="ORF">HDG40_005309</name>
</gene>
<accession>A0A7W8QB86</accession>
<dbReference type="Gene3D" id="1.25.40.590">
    <property type="entry name" value="Type IV / VI secretion system, DotU"/>
    <property type="match status" value="1"/>
</dbReference>
<reference evidence="3 4" key="1">
    <citation type="submission" date="2020-08" db="EMBL/GenBank/DDBJ databases">
        <title>Genomic Encyclopedia of Type Strains, Phase IV (KMG-V): Genome sequencing to study the core and pangenomes of soil and plant-associated prokaryotes.</title>
        <authorList>
            <person name="Whitman W."/>
        </authorList>
    </citation>
    <scope>NUCLEOTIDE SEQUENCE [LARGE SCALE GENOMIC DNA]</scope>
    <source>
        <strain evidence="3 4">JPY158</strain>
    </source>
</reference>
<comment type="caution">
    <text evidence="3">The sequence shown here is derived from an EMBL/GenBank/DDBJ whole genome shotgun (WGS) entry which is preliminary data.</text>
</comment>
<dbReference type="InterPro" id="IPR017732">
    <property type="entry name" value="T4/T6SS_DotU"/>
</dbReference>
<evidence type="ECO:0000256" key="1">
    <source>
        <dbReference type="SAM" id="Phobius"/>
    </source>
</evidence>
<dbReference type="EMBL" id="JACHDD010000008">
    <property type="protein sequence ID" value="MBB5427130.1"/>
    <property type="molecule type" value="Genomic_DNA"/>
</dbReference>
<keyword evidence="1" id="KW-1133">Transmembrane helix</keyword>
<organism evidence="3 4">
    <name type="scientific">Paraburkholderia atlantica</name>
    <dbReference type="NCBI Taxonomy" id="2654982"/>
    <lineage>
        <taxon>Bacteria</taxon>
        <taxon>Pseudomonadati</taxon>
        <taxon>Pseudomonadota</taxon>
        <taxon>Betaproteobacteria</taxon>
        <taxon>Burkholderiales</taxon>
        <taxon>Burkholderiaceae</taxon>
        <taxon>Paraburkholderia</taxon>
    </lineage>
</organism>
<dbReference type="InterPro" id="IPR038522">
    <property type="entry name" value="T4/T6SS_DotU_sf"/>
</dbReference>
<name>A0A7W8QB86_PARAM</name>
<keyword evidence="1" id="KW-0812">Transmembrane</keyword>
<evidence type="ECO:0000313" key="4">
    <source>
        <dbReference type="Proteomes" id="UP000592780"/>
    </source>
</evidence>